<dbReference type="Proteomes" id="UP000253420">
    <property type="component" value="Unassembled WGS sequence"/>
</dbReference>
<dbReference type="RefSeq" id="WP_114439080.1">
    <property type="nucleotide sequence ID" value="NZ_QOZG01000002.1"/>
</dbReference>
<dbReference type="GO" id="GO:0005737">
    <property type="term" value="C:cytoplasm"/>
    <property type="evidence" value="ECO:0007669"/>
    <property type="project" value="TreeGrafter"/>
</dbReference>
<keyword evidence="3" id="KW-1185">Reference proteome</keyword>
<dbReference type="GO" id="GO:0008803">
    <property type="term" value="F:bis(5'-nucleosyl)-tetraphosphatase (symmetrical) activity"/>
    <property type="evidence" value="ECO:0007669"/>
    <property type="project" value="TreeGrafter"/>
</dbReference>
<organism evidence="2 3">
    <name type="scientific">Phyllobacterium salinisoli</name>
    <dbReference type="NCBI Taxonomy" id="1899321"/>
    <lineage>
        <taxon>Bacteria</taxon>
        <taxon>Pseudomonadati</taxon>
        <taxon>Pseudomonadota</taxon>
        <taxon>Alphaproteobacteria</taxon>
        <taxon>Hyphomicrobiales</taxon>
        <taxon>Phyllobacteriaceae</taxon>
        <taxon>Phyllobacterium</taxon>
    </lineage>
</organism>
<dbReference type="SUPFAM" id="SSF56300">
    <property type="entry name" value="Metallo-dependent phosphatases"/>
    <property type="match status" value="1"/>
</dbReference>
<evidence type="ECO:0000259" key="1">
    <source>
        <dbReference type="Pfam" id="PF00149"/>
    </source>
</evidence>
<sequence length="245" mass="27308">MMPVTFPEAAGPEGLRLYAIGDVHGRADLLASLHGMIRADLTENPAHDWRIVHLGDYVDRGPNSKNVLDFLIDAQEKDGRNLVLAGNHDVSFLDFLALAEPDGVFARNGGRETALSYGAEIDFDNPVSVDRGYVALVDAVPQAHVEFIKHLPRAATFGDFFFCHAGIRPGVPLDRQDPEDLIWIRREFLDWTEPFEKVVIHGHTPLKEIDVRINRVNVDTFAWHSGRLSAIVIDGAAKRFIQTQP</sequence>
<dbReference type="InterPro" id="IPR029052">
    <property type="entry name" value="Metallo-depent_PP-like"/>
</dbReference>
<dbReference type="EMBL" id="QOZG01000002">
    <property type="protein sequence ID" value="RCS24633.1"/>
    <property type="molecule type" value="Genomic_DNA"/>
</dbReference>
<dbReference type="InterPro" id="IPR050126">
    <property type="entry name" value="Ap4A_hydrolase"/>
</dbReference>
<gene>
    <name evidence="2" type="ORF">DUT91_03835</name>
</gene>
<dbReference type="PANTHER" id="PTHR42850">
    <property type="entry name" value="METALLOPHOSPHOESTERASE"/>
    <property type="match status" value="1"/>
</dbReference>
<dbReference type="Pfam" id="PF00149">
    <property type="entry name" value="Metallophos"/>
    <property type="match status" value="1"/>
</dbReference>
<dbReference type="Gene3D" id="3.60.21.10">
    <property type="match status" value="1"/>
</dbReference>
<evidence type="ECO:0000313" key="3">
    <source>
        <dbReference type="Proteomes" id="UP000253420"/>
    </source>
</evidence>
<name>A0A368K831_9HYPH</name>
<dbReference type="GO" id="GO:0016791">
    <property type="term" value="F:phosphatase activity"/>
    <property type="evidence" value="ECO:0007669"/>
    <property type="project" value="TreeGrafter"/>
</dbReference>
<evidence type="ECO:0000313" key="2">
    <source>
        <dbReference type="EMBL" id="RCS24633.1"/>
    </source>
</evidence>
<comment type="caution">
    <text evidence="2">The sequence shown here is derived from an EMBL/GenBank/DDBJ whole genome shotgun (WGS) entry which is preliminary data.</text>
</comment>
<dbReference type="PANTHER" id="PTHR42850:SF4">
    <property type="entry name" value="ZINC-DEPENDENT ENDOPOLYPHOSPHATASE"/>
    <property type="match status" value="1"/>
</dbReference>
<dbReference type="InterPro" id="IPR004843">
    <property type="entry name" value="Calcineurin-like_PHP"/>
</dbReference>
<dbReference type="OrthoDB" id="9807890at2"/>
<accession>A0A368K831</accession>
<protein>
    <submittedName>
        <fullName evidence="2">Serine/threonine protein phosphatase</fullName>
    </submittedName>
</protein>
<reference evidence="2 3" key="1">
    <citation type="submission" date="2018-07" db="EMBL/GenBank/DDBJ databases">
        <title>The draft genome of Phyllobacterium salinisoli.</title>
        <authorList>
            <person name="Liu L."/>
            <person name="Li L."/>
            <person name="Zhang X."/>
            <person name="Liang L."/>
        </authorList>
    </citation>
    <scope>NUCLEOTIDE SEQUENCE [LARGE SCALE GENOMIC DNA]</scope>
    <source>
        <strain evidence="2 3">LLAN61</strain>
    </source>
</reference>
<dbReference type="GO" id="GO:0110154">
    <property type="term" value="P:RNA decapping"/>
    <property type="evidence" value="ECO:0007669"/>
    <property type="project" value="TreeGrafter"/>
</dbReference>
<proteinExistence type="predicted"/>
<feature type="domain" description="Calcineurin-like phosphoesterase" evidence="1">
    <location>
        <begin position="16"/>
        <end position="221"/>
    </location>
</feature>
<dbReference type="AlphaFoldDB" id="A0A368K831"/>